<proteinExistence type="inferred from homology"/>
<keyword evidence="5 11" id="KW-0547">Nucleotide-binding</keyword>
<keyword evidence="8 11" id="KW-0546">Nucleotide metabolism</keyword>
<feature type="binding site" evidence="11 12">
    <location>
        <position position="112"/>
    </location>
    <ligand>
        <name>ATP</name>
        <dbReference type="ChEBI" id="CHEBI:30616"/>
    </ligand>
</feature>
<accession>A0A1E5LH95</accession>
<evidence type="ECO:0000256" key="13">
    <source>
        <dbReference type="RuleBase" id="RU004011"/>
    </source>
</evidence>
<comment type="catalytic activity">
    <reaction evidence="11 14">
        <text>a 2'-deoxyribonucleoside 5'-diphosphate + ATP = a 2'-deoxyribonucleoside 5'-triphosphate + ADP</text>
        <dbReference type="Rhea" id="RHEA:44640"/>
        <dbReference type="ChEBI" id="CHEBI:30616"/>
        <dbReference type="ChEBI" id="CHEBI:61560"/>
        <dbReference type="ChEBI" id="CHEBI:73316"/>
        <dbReference type="ChEBI" id="CHEBI:456216"/>
        <dbReference type="EC" id="2.7.4.6"/>
    </reaction>
</comment>
<comment type="cofactor">
    <cofactor evidence="1 11">
        <name>Mg(2+)</name>
        <dbReference type="ChEBI" id="CHEBI:18420"/>
    </cofactor>
</comment>
<dbReference type="EC" id="2.7.4.6" evidence="11 14"/>
<evidence type="ECO:0000256" key="8">
    <source>
        <dbReference type="ARBA" id="ARBA00023080"/>
    </source>
</evidence>
<feature type="active site" description="Pros-phosphohistidine intermediate" evidence="11 12">
    <location>
        <position position="115"/>
    </location>
</feature>
<dbReference type="PANTHER" id="PTHR11349">
    <property type="entry name" value="NUCLEOSIDE DIPHOSPHATE KINASE"/>
    <property type="match status" value="1"/>
</dbReference>
<comment type="function">
    <text evidence="11">Major role in the synthesis of nucleoside triphosphates other than ATP. The ATP gamma phosphate is transferred to the NDP beta phosphate via a ping-pong mechanism, using a phosphorylated active-site intermediate.</text>
</comment>
<keyword evidence="6 11" id="KW-0418">Kinase</keyword>
<evidence type="ECO:0000256" key="9">
    <source>
        <dbReference type="ARBA" id="ARBA00024802"/>
    </source>
</evidence>
<evidence type="ECO:0000256" key="4">
    <source>
        <dbReference type="ARBA" id="ARBA00022679"/>
    </source>
</evidence>
<evidence type="ECO:0000313" key="16">
    <source>
        <dbReference type="EMBL" id="OEH93454.1"/>
    </source>
</evidence>
<dbReference type="Proteomes" id="UP000095209">
    <property type="component" value="Unassembled WGS sequence"/>
</dbReference>
<evidence type="ECO:0000256" key="5">
    <source>
        <dbReference type="ARBA" id="ARBA00022741"/>
    </source>
</evidence>
<comment type="catalytic activity">
    <reaction evidence="11">
        <text>a ribonucleoside 5'-diphosphate + ATP = a ribonucleoside 5'-triphosphate + ADP</text>
        <dbReference type="Rhea" id="RHEA:18113"/>
        <dbReference type="ChEBI" id="CHEBI:30616"/>
        <dbReference type="ChEBI" id="CHEBI:57930"/>
        <dbReference type="ChEBI" id="CHEBI:61557"/>
        <dbReference type="ChEBI" id="CHEBI:456216"/>
        <dbReference type="EC" id="2.7.4.6"/>
    </reaction>
</comment>
<keyword evidence="3 11" id="KW-0597">Phosphoprotein</keyword>
<dbReference type="InterPro" id="IPR036850">
    <property type="entry name" value="NDK-like_dom_sf"/>
</dbReference>
<evidence type="ECO:0000259" key="15">
    <source>
        <dbReference type="SMART" id="SM00562"/>
    </source>
</evidence>
<dbReference type="SMART" id="SM00562">
    <property type="entry name" value="NDK"/>
    <property type="match status" value="1"/>
</dbReference>
<evidence type="ECO:0000256" key="2">
    <source>
        <dbReference type="ARBA" id="ARBA00008142"/>
    </source>
</evidence>
<comment type="similarity">
    <text evidence="2 11 12 13">Belongs to the NDK family.</text>
</comment>
<feature type="binding site" evidence="11 12">
    <location>
        <position position="9"/>
    </location>
    <ligand>
        <name>ATP</name>
        <dbReference type="ChEBI" id="CHEBI:30616"/>
    </ligand>
</feature>
<dbReference type="PROSITE" id="PS51374">
    <property type="entry name" value="NDPK_LIKE"/>
    <property type="match status" value="1"/>
</dbReference>
<dbReference type="GO" id="GO:0005737">
    <property type="term" value="C:cytoplasm"/>
    <property type="evidence" value="ECO:0007669"/>
    <property type="project" value="UniProtKB-SubCell"/>
</dbReference>
<dbReference type="GO" id="GO:0006241">
    <property type="term" value="P:CTP biosynthetic process"/>
    <property type="evidence" value="ECO:0007669"/>
    <property type="project" value="UniProtKB-UniRule"/>
</dbReference>
<dbReference type="OrthoDB" id="9801161at2"/>
<keyword evidence="17" id="KW-1185">Reference proteome</keyword>
<evidence type="ECO:0000256" key="6">
    <source>
        <dbReference type="ARBA" id="ARBA00022777"/>
    </source>
</evidence>
<keyword evidence="4 11" id="KW-0808">Transferase</keyword>
<reference evidence="16 17" key="1">
    <citation type="submission" date="2016-08" db="EMBL/GenBank/DDBJ databases">
        <title>Genome of Bacillus solimangrovi GH2-4.</title>
        <authorList>
            <person name="Lim S."/>
            <person name="Kim B.-C."/>
        </authorList>
    </citation>
    <scope>NUCLEOTIDE SEQUENCE [LARGE SCALE GENOMIC DNA]</scope>
    <source>
        <strain evidence="16 17">GH2-4</strain>
    </source>
</reference>
<dbReference type="Gene3D" id="3.30.70.141">
    <property type="entry name" value="Nucleoside diphosphate kinase-like domain"/>
    <property type="match status" value="1"/>
</dbReference>
<dbReference type="InterPro" id="IPR034907">
    <property type="entry name" value="NDK-like_dom"/>
</dbReference>
<dbReference type="InterPro" id="IPR023005">
    <property type="entry name" value="Nucleoside_diP_kinase_AS"/>
</dbReference>
<dbReference type="GO" id="GO:0006183">
    <property type="term" value="P:GTP biosynthetic process"/>
    <property type="evidence" value="ECO:0007669"/>
    <property type="project" value="UniProtKB-UniRule"/>
</dbReference>
<dbReference type="GO" id="GO:0006228">
    <property type="term" value="P:UTP biosynthetic process"/>
    <property type="evidence" value="ECO:0007669"/>
    <property type="project" value="UniProtKB-UniRule"/>
</dbReference>
<feature type="modified residue" description="Phosphoserine" evidence="11">
    <location>
        <position position="122"/>
    </location>
</feature>
<dbReference type="CDD" id="cd04413">
    <property type="entry name" value="NDPk_I"/>
    <property type="match status" value="1"/>
</dbReference>
<evidence type="ECO:0000256" key="11">
    <source>
        <dbReference type="HAMAP-Rule" id="MF_00451"/>
    </source>
</evidence>
<keyword evidence="11" id="KW-0479">Metal-binding</keyword>
<comment type="subcellular location">
    <subcellularLocation>
        <location evidence="11">Cytoplasm</location>
    </subcellularLocation>
</comment>
<dbReference type="HAMAP" id="MF_00451">
    <property type="entry name" value="NDP_kinase"/>
    <property type="match status" value="1"/>
</dbReference>
<comment type="catalytic activity">
    <reaction evidence="10">
        <text>dZDP + ATP = dZTP + ADP</text>
        <dbReference type="Rhea" id="RHEA:67644"/>
        <dbReference type="ChEBI" id="CHEBI:30616"/>
        <dbReference type="ChEBI" id="CHEBI:172929"/>
        <dbReference type="ChEBI" id="CHEBI:172931"/>
        <dbReference type="ChEBI" id="CHEBI:456216"/>
    </reaction>
</comment>
<dbReference type="FunFam" id="3.30.70.141:FF:000002">
    <property type="entry name" value="Nucleoside diphosphate kinase"/>
    <property type="match status" value="1"/>
</dbReference>
<dbReference type="GO" id="GO:0046872">
    <property type="term" value="F:metal ion binding"/>
    <property type="evidence" value="ECO:0007669"/>
    <property type="project" value="UniProtKB-KW"/>
</dbReference>
<evidence type="ECO:0000313" key="17">
    <source>
        <dbReference type="Proteomes" id="UP000095209"/>
    </source>
</evidence>
<comment type="caution">
    <text evidence="16">The sequence shown here is derived from an EMBL/GenBank/DDBJ whole genome shotgun (WGS) entry which is preliminary data.</text>
</comment>
<sequence>MEKTFLMVKPDGVQRNLIGEIVSRFERKGFQLAGAKLMTISQALAEEHYGEHKERPFFGELTDFITSGPVFAMVWQGEGVIATARQMMGATNPADAAPGTIRGDFGLTVGKNVIHGSDSPGSAEREIGLFFEENELNTYNKQMDTWVY</sequence>
<evidence type="ECO:0000256" key="14">
    <source>
        <dbReference type="RuleBase" id="RU004013"/>
    </source>
</evidence>
<keyword evidence="7 11" id="KW-0067">ATP-binding</keyword>
<dbReference type="AlphaFoldDB" id="A0A1E5LH95"/>
<dbReference type="STRING" id="1305675.BFG57_00215"/>
<evidence type="ECO:0000256" key="12">
    <source>
        <dbReference type="PROSITE-ProRule" id="PRU00706"/>
    </source>
</evidence>
<keyword evidence="11" id="KW-0963">Cytoplasm</keyword>
<dbReference type="GO" id="GO:0004550">
    <property type="term" value="F:nucleoside diphosphate kinase activity"/>
    <property type="evidence" value="ECO:0007669"/>
    <property type="project" value="UniProtKB-UniRule"/>
</dbReference>
<comment type="subunit">
    <text evidence="11">Homotetramer.</text>
</comment>
<feature type="binding site" evidence="11 12">
    <location>
        <position position="57"/>
    </location>
    <ligand>
        <name>ATP</name>
        <dbReference type="ChEBI" id="CHEBI:30616"/>
    </ligand>
</feature>
<feature type="binding site" evidence="11 12">
    <location>
        <position position="91"/>
    </location>
    <ligand>
        <name>ATP</name>
        <dbReference type="ChEBI" id="CHEBI:30616"/>
    </ligand>
</feature>
<dbReference type="PRINTS" id="PR01243">
    <property type="entry name" value="NUCDPKINASE"/>
</dbReference>
<dbReference type="RefSeq" id="WP_069716357.1">
    <property type="nucleotide sequence ID" value="NZ_MJEH01000011.1"/>
</dbReference>
<evidence type="ECO:0000256" key="10">
    <source>
        <dbReference type="ARBA" id="ARBA00047945"/>
    </source>
</evidence>
<feature type="binding site" evidence="11 12">
    <location>
        <position position="102"/>
    </location>
    <ligand>
        <name>ATP</name>
        <dbReference type="ChEBI" id="CHEBI:30616"/>
    </ligand>
</feature>
<name>A0A1E5LH95_9BACI</name>
<feature type="binding site" evidence="11 12">
    <location>
        <position position="85"/>
    </location>
    <ligand>
        <name>ATP</name>
        <dbReference type="ChEBI" id="CHEBI:30616"/>
    </ligand>
</feature>
<evidence type="ECO:0000256" key="3">
    <source>
        <dbReference type="ARBA" id="ARBA00022553"/>
    </source>
</evidence>
<dbReference type="PROSITE" id="PS00469">
    <property type="entry name" value="NDPK"/>
    <property type="match status" value="1"/>
</dbReference>
<dbReference type="GO" id="GO:0005524">
    <property type="term" value="F:ATP binding"/>
    <property type="evidence" value="ECO:0007669"/>
    <property type="project" value="UniProtKB-UniRule"/>
</dbReference>
<dbReference type="EMBL" id="MJEH01000011">
    <property type="protein sequence ID" value="OEH93454.1"/>
    <property type="molecule type" value="Genomic_DNA"/>
</dbReference>
<feature type="domain" description="Nucleoside diphosphate kinase-like" evidence="15">
    <location>
        <begin position="1"/>
        <end position="138"/>
    </location>
</feature>
<keyword evidence="11" id="KW-0460">Magnesium</keyword>
<gene>
    <name evidence="11" type="primary">ndk</name>
    <name evidence="16" type="ORF">BFG57_00215</name>
</gene>
<evidence type="ECO:0000256" key="7">
    <source>
        <dbReference type="ARBA" id="ARBA00022840"/>
    </source>
</evidence>
<dbReference type="SUPFAM" id="SSF54919">
    <property type="entry name" value="Nucleoside diphosphate kinase, NDK"/>
    <property type="match status" value="1"/>
</dbReference>
<protein>
    <recommendedName>
        <fullName evidence="11 14">Nucleoside diphosphate kinase</fullName>
        <shortName evidence="11">NDK</shortName>
        <shortName evidence="11">NDP kinase</shortName>
        <ecNumber evidence="11 14">2.7.4.6</ecNumber>
    </recommendedName>
    <alternativeName>
        <fullName evidence="11">Nucleoside-2-P kinase</fullName>
    </alternativeName>
</protein>
<comment type="function">
    <text evidence="9">(Microbial infection) Catalyzes the phosphorylation of dZDP to dZTP, when the bacterium is infected by a phage that produces the substrate for the synthesis of dZTP (2- amino-2'-deoxyadenosine 5'-triphosphate), which is then used by the phage as a DNA polymerase substrate.</text>
</comment>
<feature type="modified residue" description="Phosphothreonine" evidence="11">
    <location>
        <position position="91"/>
    </location>
</feature>
<dbReference type="InterPro" id="IPR001564">
    <property type="entry name" value="Nucleoside_diP_kinase"/>
</dbReference>
<dbReference type="NCBIfam" id="NF001908">
    <property type="entry name" value="PRK00668.1"/>
    <property type="match status" value="1"/>
</dbReference>
<evidence type="ECO:0000256" key="1">
    <source>
        <dbReference type="ARBA" id="ARBA00001946"/>
    </source>
</evidence>
<dbReference type="Pfam" id="PF00334">
    <property type="entry name" value="NDK"/>
    <property type="match status" value="1"/>
</dbReference>
<organism evidence="16 17">
    <name type="scientific">Bacillus solimangrovi</name>
    <dbReference type="NCBI Taxonomy" id="1305675"/>
    <lineage>
        <taxon>Bacteria</taxon>
        <taxon>Bacillati</taxon>
        <taxon>Bacillota</taxon>
        <taxon>Bacilli</taxon>
        <taxon>Bacillales</taxon>
        <taxon>Bacillaceae</taxon>
        <taxon>Bacillus</taxon>
    </lineage>
</organism>